<dbReference type="Proteomes" id="UP001396334">
    <property type="component" value="Unassembled WGS sequence"/>
</dbReference>
<gene>
    <name evidence="1" type="ORF">V6N11_051598</name>
</gene>
<proteinExistence type="predicted"/>
<keyword evidence="2" id="KW-1185">Reference proteome</keyword>
<sequence length="69" mass="8095">MKSKLKSSQSIYPLVTVGDVLEPLEHFKQPNLQFQNSGYRYSKYEYRGSIGTQMAFWNSWFIWGIGTRV</sequence>
<organism evidence="1 2">
    <name type="scientific">Hibiscus sabdariffa</name>
    <name type="common">roselle</name>
    <dbReference type="NCBI Taxonomy" id="183260"/>
    <lineage>
        <taxon>Eukaryota</taxon>
        <taxon>Viridiplantae</taxon>
        <taxon>Streptophyta</taxon>
        <taxon>Embryophyta</taxon>
        <taxon>Tracheophyta</taxon>
        <taxon>Spermatophyta</taxon>
        <taxon>Magnoliopsida</taxon>
        <taxon>eudicotyledons</taxon>
        <taxon>Gunneridae</taxon>
        <taxon>Pentapetalae</taxon>
        <taxon>rosids</taxon>
        <taxon>malvids</taxon>
        <taxon>Malvales</taxon>
        <taxon>Malvaceae</taxon>
        <taxon>Malvoideae</taxon>
        <taxon>Hibiscus</taxon>
    </lineage>
</organism>
<accession>A0ABR2U7S7</accession>
<protein>
    <recommendedName>
        <fullName evidence="3">NADH-plastoquinone oxidoreductase subunit K</fullName>
    </recommendedName>
</protein>
<evidence type="ECO:0008006" key="3">
    <source>
        <dbReference type="Google" id="ProtNLM"/>
    </source>
</evidence>
<reference evidence="1 2" key="1">
    <citation type="journal article" date="2024" name="G3 (Bethesda)">
        <title>Genome assembly of Hibiscus sabdariffa L. provides insights into metabolisms of medicinal natural products.</title>
        <authorList>
            <person name="Kim T."/>
        </authorList>
    </citation>
    <scope>NUCLEOTIDE SEQUENCE [LARGE SCALE GENOMIC DNA]</scope>
    <source>
        <strain evidence="1">TK-2024</strain>
        <tissue evidence="1">Old leaves</tissue>
    </source>
</reference>
<name>A0ABR2U7S7_9ROSI</name>
<dbReference type="EMBL" id="JBBPBN010000001">
    <property type="protein sequence ID" value="KAK9045689.1"/>
    <property type="molecule type" value="Genomic_DNA"/>
</dbReference>
<evidence type="ECO:0000313" key="1">
    <source>
        <dbReference type="EMBL" id="KAK9045689.1"/>
    </source>
</evidence>
<evidence type="ECO:0000313" key="2">
    <source>
        <dbReference type="Proteomes" id="UP001396334"/>
    </source>
</evidence>
<comment type="caution">
    <text evidence="1">The sequence shown here is derived from an EMBL/GenBank/DDBJ whole genome shotgun (WGS) entry which is preliminary data.</text>
</comment>